<evidence type="ECO:0000313" key="2">
    <source>
        <dbReference type="EMBL" id="GGU71362.1"/>
    </source>
</evidence>
<keyword evidence="1" id="KW-0812">Transmembrane</keyword>
<dbReference type="EMBL" id="BMRP01000014">
    <property type="protein sequence ID" value="GGU71362.1"/>
    <property type="molecule type" value="Genomic_DNA"/>
</dbReference>
<protein>
    <recommendedName>
        <fullName evidence="4">Integral membrane protein</fullName>
    </recommendedName>
</protein>
<comment type="caution">
    <text evidence="2">The sequence shown here is derived from an EMBL/GenBank/DDBJ whole genome shotgun (WGS) entry which is preliminary data.</text>
</comment>
<accession>A0ABQ2VA81</accession>
<proteinExistence type="predicted"/>
<sequence length="118" mass="12811">MAVRWEWEKDEPTPLALVAPAISTAVTVNVGFVLGWLVFLTPAVCCSCGGERLDRFVSSLKFASIVCGFGLVVPVGLLVVSWVLPRRRRHNAFRVTSALLAPLALVGLFALFALLIEM</sequence>
<keyword evidence="3" id="KW-1185">Reference proteome</keyword>
<feature type="transmembrane region" description="Helical" evidence="1">
    <location>
        <begin position="15"/>
        <end position="41"/>
    </location>
</feature>
<feature type="transmembrane region" description="Helical" evidence="1">
    <location>
        <begin position="96"/>
        <end position="116"/>
    </location>
</feature>
<keyword evidence="1" id="KW-1133">Transmembrane helix</keyword>
<evidence type="ECO:0000313" key="3">
    <source>
        <dbReference type="Proteomes" id="UP000654471"/>
    </source>
</evidence>
<keyword evidence="1" id="KW-0472">Membrane</keyword>
<organism evidence="2 3">
    <name type="scientific">Streptomyces albospinus</name>
    <dbReference type="NCBI Taxonomy" id="285515"/>
    <lineage>
        <taxon>Bacteria</taxon>
        <taxon>Bacillati</taxon>
        <taxon>Actinomycetota</taxon>
        <taxon>Actinomycetes</taxon>
        <taxon>Kitasatosporales</taxon>
        <taxon>Streptomycetaceae</taxon>
        <taxon>Streptomyces</taxon>
    </lineage>
</organism>
<feature type="transmembrane region" description="Helical" evidence="1">
    <location>
        <begin position="62"/>
        <end position="84"/>
    </location>
</feature>
<gene>
    <name evidence="2" type="ORF">GCM10010211_41190</name>
</gene>
<evidence type="ECO:0008006" key="4">
    <source>
        <dbReference type="Google" id="ProtNLM"/>
    </source>
</evidence>
<evidence type="ECO:0000256" key="1">
    <source>
        <dbReference type="SAM" id="Phobius"/>
    </source>
</evidence>
<dbReference type="Proteomes" id="UP000654471">
    <property type="component" value="Unassembled WGS sequence"/>
</dbReference>
<reference evidence="3" key="1">
    <citation type="journal article" date="2019" name="Int. J. Syst. Evol. Microbiol.">
        <title>The Global Catalogue of Microorganisms (GCM) 10K type strain sequencing project: providing services to taxonomists for standard genome sequencing and annotation.</title>
        <authorList>
            <consortium name="The Broad Institute Genomics Platform"/>
            <consortium name="The Broad Institute Genome Sequencing Center for Infectious Disease"/>
            <person name="Wu L."/>
            <person name="Ma J."/>
        </authorList>
    </citation>
    <scope>NUCLEOTIDE SEQUENCE [LARGE SCALE GENOMIC DNA]</scope>
    <source>
        <strain evidence="3">JCM 3399</strain>
    </source>
</reference>
<name>A0ABQ2VA81_9ACTN</name>